<dbReference type="SUPFAM" id="SSF53756">
    <property type="entry name" value="UDP-Glycosyltransferase/glycogen phosphorylase"/>
    <property type="match status" value="1"/>
</dbReference>
<dbReference type="Proteomes" id="UP000284547">
    <property type="component" value="Unassembled WGS sequence"/>
</dbReference>
<dbReference type="OrthoDB" id="980849at2"/>
<comment type="caution">
    <text evidence="1">The sequence shown here is derived from an EMBL/GenBank/DDBJ whole genome shotgun (WGS) entry which is preliminary data.</text>
</comment>
<keyword evidence="2" id="KW-1185">Reference proteome</keyword>
<evidence type="ECO:0000313" key="2">
    <source>
        <dbReference type="Proteomes" id="UP000284547"/>
    </source>
</evidence>
<accession>A0A411Z6Q3</accession>
<dbReference type="AlphaFoldDB" id="A0A411Z6Q3"/>
<dbReference type="EMBL" id="QWEY01000001">
    <property type="protein sequence ID" value="RGP38770.1"/>
    <property type="molecule type" value="Genomic_DNA"/>
</dbReference>
<protein>
    <recommendedName>
        <fullName evidence="3">Glycosyl transferase family 1 domain-containing protein</fullName>
    </recommendedName>
</protein>
<organism evidence="1 2">
    <name type="scientific">Pseudotabrizicola alkalilacus</name>
    <dbReference type="NCBI Taxonomy" id="2305252"/>
    <lineage>
        <taxon>Bacteria</taxon>
        <taxon>Pseudomonadati</taxon>
        <taxon>Pseudomonadota</taxon>
        <taxon>Alphaproteobacteria</taxon>
        <taxon>Rhodobacterales</taxon>
        <taxon>Paracoccaceae</taxon>
        <taxon>Pseudotabrizicola</taxon>
    </lineage>
</organism>
<proteinExistence type="predicted"/>
<name>A0A411Z6Q3_9RHOB</name>
<evidence type="ECO:0008006" key="3">
    <source>
        <dbReference type="Google" id="ProtNLM"/>
    </source>
</evidence>
<reference evidence="1 2" key="1">
    <citation type="submission" date="2018-08" db="EMBL/GenBank/DDBJ databases">
        <title>Flavobacterium tibetense sp. nov., isolated from a wetland YonghuCo on Tibetan Plateau.</title>
        <authorList>
            <person name="Phurbu D."/>
            <person name="Lu H."/>
            <person name="Xing P."/>
        </authorList>
    </citation>
    <scope>NUCLEOTIDE SEQUENCE [LARGE SCALE GENOMIC DNA]</scope>
    <source>
        <strain evidence="1 2">DJC</strain>
    </source>
</reference>
<sequence length="399" mass="44866">MTDAISNAAFVSFNFGKGLGGHYFSMAETIRSGIFADPLVIDLGFRPAPPLDGLRTHVIYHGWVGHWTARRRLRDAVAKANTQVVFCYDIHAYDITAWALANTPTQVVYVKCGGPTLTLYTPKPHNLIVYSDEDDAFFERRLAGAIRAKIPNRVSETSLAAKQIPLSPEAKAWLDAHNGAEKIVCIARLSHSYANKIQRAVDYLEAQRRAGRQATLTLIGYVQHEEVMNDLKTLNSEYVQILTDPFHTKDAGRFLSNFDTAITTGRGTVEAVLLGVNVLVPYDASRKLARLTSASYTGLFRTNFSGRAKPEEVKVTGYFSQTDMADVRERIRNDFAIENAGPKFRGFLDRLRPPRPVSVRDRFLGYAYFWYRVTQEKSRVLRSFSRNVLKQRLLPGTPK</sequence>
<dbReference type="RefSeq" id="WP_118149513.1">
    <property type="nucleotide sequence ID" value="NZ_QWEY01000001.1"/>
</dbReference>
<evidence type="ECO:0000313" key="1">
    <source>
        <dbReference type="EMBL" id="RGP38770.1"/>
    </source>
</evidence>
<gene>
    <name evidence="1" type="ORF">D1012_01195</name>
</gene>